<dbReference type="SUPFAM" id="SSF56281">
    <property type="entry name" value="Metallo-hydrolase/oxidoreductase"/>
    <property type="match status" value="1"/>
</dbReference>
<dbReference type="InterPro" id="IPR022877">
    <property type="entry name" value="UPF0173"/>
</dbReference>
<organism evidence="7 8">
    <name type="scientific">Paenibacillus chartarius</name>
    <dbReference type="NCBI Taxonomy" id="747481"/>
    <lineage>
        <taxon>Bacteria</taxon>
        <taxon>Bacillati</taxon>
        <taxon>Bacillota</taxon>
        <taxon>Bacilli</taxon>
        <taxon>Bacillales</taxon>
        <taxon>Paenibacillaceae</taxon>
        <taxon>Paenibacillus</taxon>
    </lineage>
</organism>
<comment type="similarity">
    <text evidence="5">Belongs to the UPF0173 family.</text>
</comment>
<reference evidence="7 8" key="1">
    <citation type="submission" date="2024-09" db="EMBL/GenBank/DDBJ databases">
        <authorList>
            <person name="Sun Q."/>
            <person name="Mori K."/>
        </authorList>
    </citation>
    <scope>NUCLEOTIDE SEQUENCE [LARGE SCALE GENOMIC DNA]</scope>
    <source>
        <strain evidence="7 8">CCM 7759</strain>
    </source>
</reference>
<evidence type="ECO:0000259" key="6">
    <source>
        <dbReference type="SMART" id="SM00849"/>
    </source>
</evidence>
<dbReference type="InterPro" id="IPR050114">
    <property type="entry name" value="UPF0173_UPF0282_UlaG_hydrolase"/>
</dbReference>
<dbReference type="InterPro" id="IPR036866">
    <property type="entry name" value="RibonucZ/Hydroxyglut_hydro"/>
</dbReference>
<evidence type="ECO:0000313" key="7">
    <source>
        <dbReference type="EMBL" id="MFC0215311.1"/>
    </source>
</evidence>
<dbReference type="SMART" id="SM00849">
    <property type="entry name" value="Lactamase_B"/>
    <property type="match status" value="1"/>
</dbReference>
<proteinExistence type="inferred from homology"/>
<comment type="caution">
    <text evidence="7">The sequence shown here is derived from an EMBL/GenBank/DDBJ whole genome shotgun (WGS) entry which is preliminary data.</text>
</comment>
<accession>A0ABV6DRN2</accession>
<evidence type="ECO:0000256" key="3">
    <source>
        <dbReference type="ARBA" id="ARBA00034301"/>
    </source>
</evidence>
<evidence type="ECO:0000256" key="2">
    <source>
        <dbReference type="ARBA" id="ARBA00034221"/>
    </source>
</evidence>
<keyword evidence="1 5" id="KW-0378">Hydrolase</keyword>
<dbReference type="Gene3D" id="3.60.15.10">
    <property type="entry name" value="Ribonuclease Z/Hydroxyacylglutathione hydrolase-like"/>
    <property type="match status" value="1"/>
</dbReference>
<dbReference type="GO" id="GO:0016787">
    <property type="term" value="F:hydrolase activity"/>
    <property type="evidence" value="ECO:0007669"/>
    <property type="project" value="UniProtKB-KW"/>
</dbReference>
<evidence type="ECO:0000256" key="5">
    <source>
        <dbReference type="HAMAP-Rule" id="MF_00457"/>
    </source>
</evidence>
<dbReference type="PANTHER" id="PTHR43546">
    <property type="entry name" value="UPF0173 METAL-DEPENDENT HYDROLASE MJ1163-RELATED"/>
    <property type="match status" value="1"/>
</dbReference>
<feature type="domain" description="Metallo-beta-lactamase" evidence="6">
    <location>
        <begin position="7"/>
        <end position="193"/>
    </location>
</feature>
<evidence type="ECO:0000256" key="1">
    <source>
        <dbReference type="ARBA" id="ARBA00022801"/>
    </source>
</evidence>
<name>A0ABV6DRN2_9BACL</name>
<comment type="catalytic activity">
    <reaction evidence="2">
        <text>3',5'-cyclic CMP + H2O = CMP + H(+)</text>
        <dbReference type="Rhea" id="RHEA:72675"/>
        <dbReference type="ChEBI" id="CHEBI:15377"/>
        <dbReference type="ChEBI" id="CHEBI:15378"/>
        <dbReference type="ChEBI" id="CHEBI:58003"/>
        <dbReference type="ChEBI" id="CHEBI:60377"/>
    </reaction>
    <physiologicalReaction direction="left-to-right" evidence="2">
        <dbReference type="Rhea" id="RHEA:72676"/>
    </physiologicalReaction>
</comment>
<dbReference type="CDD" id="cd06262">
    <property type="entry name" value="metallo-hydrolase-like_MBL-fold"/>
    <property type="match status" value="1"/>
</dbReference>
<dbReference type="HAMAP" id="MF_00457">
    <property type="entry name" value="UPF0173"/>
    <property type="match status" value="1"/>
</dbReference>
<dbReference type="EMBL" id="JBHLWN010000090">
    <property type="protein sequence ID" value="MFC0215311.1"/>
    <property type="molecule type" value="Genomic_DNA"/>
</dbReference>
<protein>
    <recommendedName>
        <fullName evidence="5">UPF0173 metal-dependent hydrolase ACFFK0_23230</fullName>
    </recommendedName>
</protein>
<dbReference type="InterPro" id="IPR001279">
    <property type="entry name" value="Metallo-B-lactamas"/>
</dbReference>
<evidence type="ECO:0000256" key="4">
    <source>
        <dbReference type="ARBA" id="ARBA00048505"/>
    </source>
</evidence>
<dbReference type="NCBIfam" id="NF001911">
    <property type="entry name" value="PRK00685.1"/>
    <property type="match status" value="1"/>
</dbReference>
<dbReference type="Pfam" id="PF13483">
    <property type="entry name" value="Lactamase_B_3"/>
    <property type="match status" value="1"/>
</dbReference>
<evidence type="ECO:0000313" key="8">
    <source>
        <dbReference type="Proteomes" id="UP001589776"/>
    </source>
</evidence>
<comment type="function">
    <text evidence="3">Counteracts the endogenous Pycsar antiviral defense system. Phosphodiesterase that enables metal-dependent hydrolysis of host cyclic nucleotide Pycsar defense signals such as cCMP and cUMP.</text>
</comment>
<gene>
    <name evidence="7" type="ORF">ACFFK0_23230</name>
</gene>
<dbReference type="RefSeq" id="WP_377472754.1">
    <property type="nucleotide sequence ID" value="NZ_JBHLWN010000090.1"/>
</dbReference>
<sequence>MKLTYHGHSCVHLTDGNHSLIIDPFLSGNPVAKTKAEDIRTEFVLLTHGHSDHTADAEAIANANDATIVSMLELADIYSVKGIKTIGFNMGGTADLGFAKVKLVQAFHSSSMPAGGGQPAVYTGMPCGFMIDWNGLTIYHAGDTALFGDMKMFGELYDIDYAILPIGDFYTMGPKDAVIAARWLQAKHVIPVHHSTFPGIAQDAALYAAQLEEFGITGHPLKPGDQLELSE</sequence>
<dbReference type="PANTHER" id="PTHR43546:SF3">
    <property type="entry name" value="UPF0173 METAL-DEPENDENT HYDROLASE MJ1163"/>
    <property type="match status" value="1"/>
</dbReference>
<dbReference type="Proteomes" id="UP001589776">
    <property type="component" value="Unassembled WGS sequence"/>
</dbReference>
<keyword evidence="8" id="KW-1185">Reference proteome</keyword>
<comment type="catalytic activity">
    <reaction evidence="4">
        <text>3',5'-cyclic UMP + H2O = UMP + H(+)</text>
        <dbReference type="Rhea" id="RHEA:70575"/>
        <dbReference type="ChEBI" id="CHEBI:15377"/>
        <dbReference type="ChEBI" id="CHEBI:15378"/>
        <dbReference type="ChEBI" id="CHEBI:57865"/>
        <dbReference type="ChEBI" id="CHEBI:184387"/>
    </reaction>
    <physiologicalReaction direction="left-to-right" evidence="4">
        <dbReference type="Rhea" id="RHEA:70576"/>
    </physiologicalReaction>
</comment>